<dbReference type="PANTHER" id="PTHR36984">
    <property type="entry name" value="CRISPR-ASSOCIATED ENDORIBONUCLEASE CAS6 1"/>
    <property type="match status" value="1"/>
</dbReference>
<accession>A0A1G6R1H4</accession>
<dbReference type="InterPro" id="IPR045747">
    <property type="entry name" value="CRISPR-assoc_prot_Cas6_N_sf"/>
</dbReference>
<dbReference type="Proteomes" id="UP000199411">
    <property type="component" value="Unassembled WGS sequence"/>
</dbReference>
<dbReference type="CDD" id="cd21140">
    <property type="entry name" value="Cas6_I-like"/>
    <property type="match status" value="1"/>
</dbReference>
<name>A0A1G6R1H4_9BACT</name>
<protein>
    <submittedName>
        <fullName evidence="2">CRISPR-associated endoribonuclease Cas6</fullName>
    </submittedName>
</protein>
<dbReference type="Gene3D" id="3.30.70.1890">
    <property type="match status" value="1"/>
</dbReference>
<dbReference type="OrthoDB" id="9797488at2"/>
<evidence type="ECO:0000256" key="1">
    <source>
        <dbReference type="ARBA" id="ARBA00023118"/>
    </source>
</evidence>
<dbReference type="GO" id="GO:0051607">
    <property type="term" value="P:defense response to virus"/>
    <property type="evidence" value="ECO:0007669"/>
    <property type="project" value="UniProtKB-KW"/>
</dbReference>
<dbReference type="GO" id="GO:0016788">
    <property type="term" value="F:hydrolase activity, acting on ester bonds"/>
    <property type="evidence" value="ECO:0007669"/>
    <property type="project" value="InterPro"/>
</dbReference>
<dbReference type="Pfam" id="PF21350">
    <property type="entry name" value="Cas6_I-A"/>
    <property type="match status" value="1"/>
</dbReference>
<dbReference type="PANTHER" id="PTHR36984:SF1">
    <property type="entry name" value="CRISPR-ASSOCIATED ENDORIBONUCLEASE CAS6 1"/>
    <property type="match status" value="1"/>
</dbReference>
<dbReference type="RefSeq" id="WP_092129598.1">
    <property type="nucleotide sequence ID" value="NZ_FMYU01000014.1"/>
</dbReference>
<proteinExistence type="predicted"/>
<reference evidence="3" key="1">
    <citation type="submission" date="2016-10" db="EMBL/GenBank/DDBJ databases">
        <authorList>
            <person name="Varghese N."/>
            <person name="Submissions S."/>
        </authorList>
    </citation>
    <scope>NUCLEOTIDE SEQUENCE [LARGE SCALE GENOMIC DNA]</scope>
    <source>
        <strain evidence="3">DSM 8415</strain>
    </source>
</reference>
<organism evidence="2 3">
    <name type="scientific">Desulfurella multipotens</name>
    <dbReference type="NCBI Taxonomy" id="79269"/>
    <lineage>
        <taxon>Bacteria</taxon>
        <taxon>Pseudomonadati</taxon>
        <taxon>Campylobacterota</taxon>
        <taxon>Desulfurellia</taxon>
        <taxon>Desulfurellales</taxon>
        <taxon>Desulfurellaceae</taxon>
        <taxon>Desulfurella</taxon>
    </lineage>
</organism>
<gene>
    <name evidence="2" type="ORF">SAMN05660835_01695</name>
</gene>
<dbReference type="InterPro" id="IPR010156">
    <property type="entry name" value="CRISPR-assoc_prot_Cas6"/>
</dbReference>
<evidence type="ECO:0000313" key="2">
    <source>
        <dbReference type="EMBL" id="SDC97885.1"/>
    </source>
</evidence>
<keyword evidence="3" id="KW-1185">Reference proteome</keyword>
<dbReference type="EMBL" id="FMYU01000014">
    <property type="protein sequence ID" value="SDC97885.1"/>
    <property type="molecule type" value="Genomic_DNA"/>
</dbReference>
<sequence>MRIKIILESPKSIVLQVGFNSIIQWFIYSNIKDSWLHDIGFKYEKRQFKLFCFSSFLEKAQFINEKKLFIFPKIVSFIFSSPVNWIIENLASKSFTTKKISIWQNELYLSEVSVLKPPQITQNEIKIRAITPIEVHSTFHI</sequence>
<keyword evidence="1" id="KW-0051">Antiviral defense</keyword>
<evidence type="ECO:0000313" key="3">
    <source>
        <dbReference type="Proteomes" id="UP000199411"/>
    </source>
</evidence>
<dbReference type="AlphaFoldDB" id="A0A1G6R1H4"/>